<sequence>MKNISIKNKGIIFNLIAVIEVIIEVIFGVSFNKKLSSLNNCR</sequence>
<proteinExistence type="predicted"/>
<keyword evidence="1" id="KW-0472">Membrane</keyword>
<accession>A0ABY9Q2X0</accession>
<feature type="transmembrane region" description="Helical" evidence="1">
    <location>
        <begin position="12"/>
        <end position="31"/>
    </location>
</feature>
<gene>
    <name evidence="2" type="ORF">TEMA_26960</name>
</gene>
<keyword evidence="1" id="KW-0812">Transmembrane</keyword>
<reference evidence="2 3" key="1">
    <citation type="submission" date="2022-07" db="EMBL/GenBank/DDBJ databases">
        <title>Genome sequence of Terrisporobacter mayombei DSM6539.</title>
        <authorList>
            <person name="Boeer T."/>
            <person name="Bengelsdorf F.R."/>
            <person name="Daniel R."/>
            <person name="Poehlein A."/>
        </authorList>
    </citation>
    <scope>NUCLEOTIDE SEQUENCE [LARGE SCALE GENOMIC DNA]</scope>
    <source>
        <strain evidence="2 3">DSM 6539</strain>
    </source>
</reference>
<keyword evidence="1" id="KW-1133">Transmembrane helix</keyword>
<evidence type="ECO:0000313" key="3">
    <source>
        <dbReference type="Proteomes" id="UP001235030"/>
    </source>
</evidence>
<dbReference type="RefSeq" id="WP_265589527.1">
    <property type="nucleotide sequence ID" value="NZ_CP101637.1"/>
</dbReference>
<organism evidence="2 3">
    <name type="scientific">Terrisporobacter mayombei</name>
    <dbReference type="NCBI Taxonomy" id="1541"/>
    <lineage>
        <taxon>Bacteria</taxon>
        <taxon>Bacillati</taxon>
        <taxon>Bacillota</taxon>
        <taxon>Clostridia</taxon>
        <taxon>Peptostreptococcales</taxon>
        <taxon>Peptostreptococcaceae</taxon>
        <taxon>Terrisporobacter</taxon>
    </lineage>
</organism>
<protein>
    <submittedName>
        <fullName evidence="2">Uncharacterized protein</fullName>
    </submittedName>
</protein>
<dbReference type="Proteomes" id="UP001235030">
    <property type="component" value="Chromosome"/>
</dbReference>
<evidence type="ECO:0000313" key="2">
    <source>
        <dbReference type="EMBL" id="WMT82325.1"/>
    </source>
</evidence>
<name>A0ABY9Q2X0_9FIRM</name>
<keyword evidence="3" id="KW-1185">Reference proteome</keyword>
<dbReference type="EMBL" id="CP101637">
    <property type="protein sequence ID" value="WMT82325.1"/>
    <property type="molecule type" value="Genomic_DNA"/>
</dbReference>
<evidence type="ECO:0000256" key="1">
    <source>
        <dbReference type="SAM" id="Phobius"/>
    </source>
</evidence>